<proteinExistence type="predicted"/>
<organism evidence="1 2">
    <name type="scientific">Pseudovibrio ascidiaceicola</name>
    <dbReference type="NCBI Taxonomy" id="285279"/>
    <lineage>
        <taxon>Bacteria</taxon>
        <taxon>Pseudomonadati</taxon>
        <taxon>Pseudomonadota</taxon>
        <taxon>Alphaproteobacteria</taxon>
        <taxon>Hyphomicrobiales</taxon>
        <taxon>Stappiaceae</taxon>
        <taxon>Pseudovibrio</taxon>
    </lineage>
</organism>
<reference evidence="1 2" key="1">
    <citation type="submission" date="2016-10" db="EMBL/GenBank/DDBJ databases">
        <authorList>
            <person name="Varghese N."/>
            <person name="Submissions S."/>
        </authorList>
    </citation>
    <scope>NUCLEOTIDE SEQUENCE [LARGE SCALE GENOMIC DNA]</scope>
    <source>
        <strain evidence="1 2">DSM 16392</strain>
    </source>
</reference>
<gene>
    <name evidence="1" type="ORF">SAMN04488518_104338</name>
</gene>
<name>A0A1I3Z016_9HYPH</name>
<protein>
    <submittedName>
        <fullName evidence="1">Uncharacterized protein</fullName>
    </submittedName>
</protein>
<dbReference type="RefSeq" id="WP_093519007.1">
    <property type="nucleotide sequence ID" value="NZ_FOSK01000004.1"/>
</dbReference>
<evidence type="ECO:0000313" key="1">
    <source>
        <dbReference type="EMBL" id="SFK37442.1"/>
    </source>
</evidence>
<dbReference type="EMBL" id="FOSK01000004">
    <property type="protein sequence ID" value="SFK37442.1"/>
    <property type="molecule type" value="Genomic_DNA"/>
</dbReference>
<comment type="caution">
    <text evidence="1">The sequence shown here is derived from an EMBL/GenBank/DDBJ whole genome shotgun (WGS) entry which is preliminary data.</text>
</comment>
<keyword evidence="2" id="KW-1185">Reference proteome</keyword>
<dbReference type="Proteomes" id="UP000199598">
    <property type="component" value="Unassembled WGS sequence"/>
</dbReference>
<evidence type="ECO:0000313" key="2">
    <source>
        <dbReference type="Proteomes" id="UP000199598"/>
    </source>
</evidence>
<accession>A0A1I3Z016</accession>
<sequence>MDDTACAPSATNTIDNELDKVLITVSDIENLAYFQQLVLSERMNQSSERDALFTLHYALQDRIEALRKTCGVLQQVVDPQPVSTTLTLLE</sequence>